<sequence length="80" mass="8960">MGLSRKSQIQQSMCTTCTVSQALHVVSKQDHVKQAAVSHIPLQTTSTRGVFEEHGLWVRHHLYWNLSLCQRASGPYSVAL</sequence>
<accession>A0A4Z2IXK9</accession>
<evidence type="ECO:0000313" key="2">
    <source>
        <dbReference type="Proteomes" id="UP000314294"/>
    </source>
</evidence>
<evidence type="ECO:0000313" key="1">
    <source>
        <dbReference type="EMBL" id="TNN82501.1"/>
    </source>
</evidence>
<comment type="caution">
    <text evidence="1">The sequence shown here is derived from an EMBL/GenBank/DDBJ whole genome shotgun (WGS) entry which is preliminary data.</text>
</comment>
<reference evidence="1 2" key="1">
    <citation type="submission" date="2019-03" db="EMBL/GenBank/DDBJ databases">
        <title>First draft genome of Liparis tanakae, snailfish: a comprehensive survey of snailfish specific genes.</title>
        <authorList>
            <person name="Kim W."/>
            <person name="Song I."/>
            <person name="Jeong J.-H."/>
            <person name="Kim D."/>
            <person name="Kim S."/>
            <person name="Ryu S."/>
            <person name="Song J.Y."/>
            <person name="Lee S.K."/>
        </authorList>
    </citation>
    <scope>NUCLEOTIDE SEQUENCE [LARGE SCALE GENOMIC DNA]</scope>
    <source>
        <tissue evidence="1">Muscle</tissue>
    </source>
</reference>
<proteinExistence type="predicted"/>
<dbReference type="EMBL" id="SRLO01000039">
    <property type="protein sequence ID" value="TNN82501.1"/>
    <property type="molecule type" value="Genomic_DNA"/>
</dbReference>
<organism evidence="1 2">
    <name type="scientific">Liparis tanakae</name>
    <name type="common">Tanaka's snailfish</name>
    <dbReference type="NCBI Taxonomy" id="230148"/>
    <lineage>
        <taxon>Eukaryota</taxon>
        <taxon>Metazoa</taxon>
        <taxon>Chordata</taxon>
        <taxon>Craniata</taxon>
        <taxon>Vertebrata</taxon>
        <taxon>Euteleostomi</taxon>
        <taxon>Actinopterygii</taxon>
        <taxon>Neopterygii</taxon>
        <taxon>Teleostei</taxon>
        <taxon>Neoteleostei</taxon>
        <taxon>Acanthomorphata</taxon>
        <taxon>Eupercaria</taxon>
        <taxon>Perciformes</taxon>
        <taxon>Cottioidei</taxon>
        <taxon>Cottales</taxon>
        <taxon>Liparidae</taxon>
        <taxon>Liparis</taxon>
    </lineage>
</organism>
<dbReference type="Proteomes" id="UP000314294">
    <property type="component" value="Unassembled WGS sequence"/>
</dbReference>
<name>A0A4Z2IXK9_9TELE</name>
<protein>
    <submittedName>
        <fullName evidence="1">Uncharacterized protein</fullName>
    </submittedName>
</protein>
<keyword evidence="2" id="KW-1185">Reference proteome</keyword>
<dbReference type="AlphaFoldDB" id="A0A4Z2IXK9"/>
<gene>
    <name evidence="1" type="ORF">EYF80_007336</name>
</gene>